<dbReference type="EMBL" id="CP036267">
    <property type="protein sequence ID" value="QDT33570.1"/>
    <property type="molecule type" value="Genomic_DNA"/>
</dbReference>
<dbReference type="Proteomes" id="UP000315724">
    <property type="component" value="Chromosome"/>
</dbReference>
<feature type="coiled-coil region" evidence="1">
    <location>
        <begin position="166"/>
        <end position="228"/>
    </location>
</feature>
<name>A0A517QPK5_9PLAN</name>
<evidence type="ECO:0000256" key="2">
    <source>
        <dbReference type="SAM" id="MobiDB-lite"/>
    </source>
</evidence>
<gene>
    <name evidence="3" type="ORF">Mal48_28230</name>
</gene>
<proteinExistence type="predicted"/>
<feature type="compositionally biased region" description="Polar residues" evidence="2">
    <location>
        <begin position="93"/>
        <end position="120"/>
    </location>
</feature>
<evidence type="ECO:0000256" key="1">
    <source>
        <dbReference type="SAM" id="Coils"/>
    </source>
</evidence>
<reference evidence="3 4" key="1">
    <citation type="submission" date="2019-02" db="EMBL/GenBank/DDBJ databases">
        <title>Deep-cultivation of Planctomycetes and their phenomic and genomic characterization uncovers novel biology.</title>
        <authorList>
            <person name="Wiegand S."/>
            <person name="Jogler M."/>
            <person name="Boedeker C."/>
            <person name="Pinto D."/>
            <person name="Vollmers J."/>
            <person name="Rivas-Marin E."/>
            <person name="Kohn T."/>
            <person name="Peeters S.H."/>
            <person name="Heuer A."/>
            <person name="Rast P."/>
            <person name="Oberbeckmann S."/>
            <person name="Bunk B."/>
            <person name="Jeske O."/>
            <person name="Meyerdierks A."/>
            <person name="Storesund J.E."/>
            <person name="Kallscheuer N."/>
            <person name="Luecker S."/>
            <person name="Lage O.M."/>
            <person name="Pohl T."/>
            <person name="Merkel B.J."/>
            <person name="Hornburger P."/>
            <person name="Mueller R.-W."/>
            <person name="Bruemmer F."/>
            <person name="Labrenz M."/>
            <person name="Spormann A.M."/>
            <person name="Op den Camp H."/>
            <person name="Overmann J."/>
            <person name="Amann R."/>
            <person name="Jetten M.S.M."/>
            <person name="Mascher T."/>
            <person name="Medema M.H."/>
            <person name="Devos D.P."/>
            <person name="Kaster A.-K."/>
            <person name="Ovreas L."/>
            <person name="Rohde M."/>
            <person name="Galperin M.Y."/>
            <person name="Jogler C."/>
        </authorList>
    </citation>
    <scope>NUCLEOTIDE SEQUENCE [LARGE SCALE GENOMIC DNA]</scope>
    <source>
        <strain evidence="3 4">Mal48</strain>
    </source>
</reference>
<dbReference type="KEGG" id="tpol:Mal48_28230"/>
<feature type="compositionally biased region" description="Low complexity" evidence="2">
    <location>
        <begin position="128"/>
        <end position="144"/>
    </location>
</feature>
<protein>
    <submittedName>
        <fullName evidence="3">Uncharacterized protein</fullName>
    </submittedName>
</protein>
<dbReference type="PROSITE" id="PS51257">
    <property type="entry name" value="PROKAR_LIPOPROTEIN"/>
    <property type="match status" value="1"/>
</dbReference>
<keyword evidence="1" id="KW-0175">Coiled coil</keyword>
<sequence length="259" mass="28842">MRSEETKRKMPIMLIKHRMLFVALLLFGVLTGCGTISRQQDPGCDCVVNADFQAGSIELSPQLGDEGFTLVPIPLEEYDESPRACRRIEDSTDPSINSNVAQVKWKSNSSEMKSDQTSKPPRTIAKPISQSQSVRSSTSSISTSNRTLTFIPPDPAHCLPLLTDLKQKTESKSAELEQQLSGLEKIIQENDRALKEMAEALKLSNNRIENLKSDVDKYRSDLLNLESSIERQHVEDLKILDSLSNQLGNLLNDSSPSVR</sequence>
<evidence type="ECO:0000313" key="4">
    <source>
        <dbReference type="Proteomes" id="UP000315724"/>
    </source>
</evidence>
<evidence type="ECO:0000313" key="3">
    <source>
        <dbReference type="EMBL" id="QDT33570.1"/>
    </source>
</evidence>
<dbReference type="AlphaFoldDB" id="A0A517QPK5"/>
<keyword evidence="4" id="KW-1185">Reference proteome</keyword>
<accession>A0A517QPK5</accession>
<feature type="region of interest" description="Disordered" evidence="2">
    <location>
        <begin position="88"/>
        <end position="149"/>
    </location>
</feature>
<organism evidence="3 4">
    <name type="scientific">Thalassoglobus polymorphus</name>
    <dbReference type="NCBI Taxonomy" id="2527994"/>
    <lineage>
        <taxon>Bacteria</taxon>
        <taxon>Pseudomonadati</taxon>
        <taxon>Planctomycetota</taxon>
        <taxon>Planctomycetia</taxon>
        <taxon>Planctomycetales</taxon>
        <taxon>Planctomycetaceae</taxon>
        <taxon>Thalassoglobus</taxon>
    </lineage>
</organism>